<proteinExistence type="predicted"/>
<keyword evidence="4" id="KW-1185">Reference proteome</keyword>
<evidence type="ECO:0000256" key="1">
    <source>
        <dbReference type="SAM" id="SignalP"/>
    </source>
</evidence>
<feature type="domain" description="Neprosin PEP catalytic" evidence="2">
    <location>
        <begin position="54"/>
        <end position="291"/>
    </location>
</feature>
<dbReference type="EnsemblPlants" id="OPUNC06G22910.1">
    <property type="protein sequence ID" value="OPUNC06G22910.1"/>
    <property type="gene ID" value="OPUNC06G22910"/>
</dbReference>
<evidence type="ECO:0000313" key="3">
    <source>
        <dbReference type="EnsemblPlants" id="OPUNC06G22910.1"/>
    </source>
</evidence>
<organism evidence="3">
    <name type="scientific">Oryza punctata</name>
    <name type="common">Red rice</name>
    <dbReference type="NCBI Taxonomy" id="4537"/>
    <lineage>
        <taxon>Eukaryota</taxon>
        <taxon>Viridiplantae</taxon>
        <taxon>Streptophyta</taxon>
        <taxon>Embryophyta</taxon>
        <taxon>Tracheophyta</taxon>
        <taxon>Spermatophyta</taxon>
        <taxon>Magnoliopsida</taxon>
        <taxon>Liliopsida</taxon>
        <taxon>Poales</taxon>
        <taxon>Poaceae</taxon>
        <taxon>BOP clade</taxon>
        <taxon>Oryzoideae</taxon>
        <taxon>Oryzeae</taxon>
        <taxon>Oryzinae</taxon>
        <taxon>Oryza</taxon>
    </lineage>
</organism>
<protein>
    <recommendedName>
        <fullName evidence="2">Neprosin PEP catalytic domain-containing protein</fullName>
    </recommendedName>
</protein>
<name>A0A0E0LEU9_ORYPU</name>
<reference evidence="3" key="1">
    <citation type="submission" date="2015-04" db="UniProtKB">
        <authorList>
            <consortium name="EnsemblPlants"/>
        </authorList>
    </citation>
    <scope>IDENTIFICATION</scope>
</reference>
<accession>A0A0E0LEU9</accession>
<dbReference type="STRING" id="4537.A0A0E0LEU9"/>
<dbReference type="eggNOG" id="ENOG502R3FF">
    <property type="taxonomic scope" value="Eukaryota"/>
</dbReference>
<evidence type="ECO:0000313" key="4">
    <source>
        <dbReference type="Proteomes" id="UP000026962"/>
    </source>
</evidence>
<sequence>MATNLSISLVFLSCVVLLLHSGNGSRDCGAAGQTMLCNRLINRSNWRKQLNSDDSDDSLSRYAVGYRTYSKEEGYYGFRATMDVYALSLSPGQLGSYSLIWIETYDSEDNVVDAIRIGSSNVSIGCPGFQLEKGAPAHPNDPITRVSHPNGDKQYINLKVLKDNTSGDWLVYYGFNKDPQLIGHFPKSLFTSLADKATEIWFGGMAVTNATFQPTPSVTPMGSGYMPADNTNMAASMSNLELIDKQGRPWPADENLHDFTNIEDLYTVSPVASSKFFYGGPSTSSASTSCTHAIYSFLLVLLTYYLI</sequence>
<dbReference type="Pfam" id="PF03080">
    <property type="entry name" value="Neprosin"/>
    <property type="match status" value="1"/>
</dbReference>
<dbReference type="PANTHER" id="PTHR31589">
    <property type="entry name" value="PROTEIN, PUTATIVE (DUF239)-RELATED-RELATED"/>
    <property type="match status" value="1"/>
</dbReference>
<dbReference type="Gramene" id="OPUNC06G22910.1">
    <property type="protein sequence ID" value="OPUNC06G22910.1"/>
    <property type="gene ID" value="OPUNC06G22910"/>
</dbReference>
<reference evidence="3" key="2">
    <citation type="submission" date="2018-05" db="EMBL/GenBank/DDBJ databases">
        <title>OpunRS2 (Oryza punctata Reference Sequence Version 2).</title>
        <authorList>
            <person name="Zhang J."/>
            <person name="Kudrna D."/>
            <person name="Lee S."/>
            <person name="Talag J."/>
            <person name="Welchert J."/>
            <person name="Wing R.A."/>
        </authorList>
    </citation>
    <scope>NUCLEOTIDE SEQUENCE [LARGE SCALE GENOMIC DNA]</scope>
</reference>
<dbReference type="PANTHER" id="PTHR31589:SF211">
    <property type="entry name" value="OS06G0682600 PROTEIN"/>
    <property type="match status" value="1"/>
</dbReference>
<keyword evidence="1" id="KW-0732">Signal</keyword>
<dbReference type="HOGENOM" id="CLU_030538_3_0_1"/>
<dbReference type="OMA" id="ATHIHIG"/>
<evidence type="ECO:0000259" key="2">
    <source>
        <dbReference type="PROSITE" id="PS52045"/>
    </source>
</evidence>
<dbReference type="Proteomes" id="UP000026962">
    <property type="component" value="Chromosome 6"/>
</dbReference>
<dbReference type="InterPro" id="IPR004314">
    <property type="entry name" value="Neprosin"/>
</dbReference>
<feature type="chain" id="PRO_5002366189" description="Neprosin PEP catalytic domain-containing protein" evidence="1">
    <location>
        <begin position="25"/>
        <end position="307"/>
    </location>
</feature>
<dbReference type="AlphaFoldDB" id="A0A0E0LEU9"/>
<feature type="signal peptide" evidence="1">
    <location>
        <begin position="1"/>
        <end position="24"/>
    </location>
</feature>
<dbReference type="InterPro" id="IPR053168">
    <property type="entry name" value="Glutamic_endopeptidase"/>
</dbReference>
<dbReference type="PROSITE" id="PS52045">
    <property type="entry name" value="NEPROSIN_PEP_CD"/>
    <property type="match status" value="1"/>
</dbReference>